<name>A0A3A1UU24_9BACL</name>
<reference evidence="7 8" key="1">
    <citation type="submission" date="2018-09" db="EMBL/GenBank/DDBJ databases">
        <title>Paenibacillus aracenensis nov. sp. isolated from a cave in southern Spain.</title>
        <authorList>
            <person name="Jurado V."/>
            <person name="Gutierrez-Patricio S."/>
            <person name="Gonzalez-Pimentel J.L."/>
            <person name="Miller A.Z."/>
            <person name="Laiz L."/>
            <person name="Saiz-Jimenez C."/>
        </authorList>
    </citation>
    <scope>NUCLEOTIDE SEQUENCE [LARGE SCALE GENOMIC DNA]</scope>
    <source>
        <strain evidence="7 8">DSM 22867</strain>
    </source>
</reference>
<dbReference type="PANTHER" id="PTHR33603">
    <property type="entry name" value="METHYLTRANSFERASE"/>
    <property type="match status" value="1"/>
</dbReference>
<comment type="catalytic activity">
    <reaction evidence="6">
        <text>pseudouridine(1915) in 23S rRNA + S-adenosyl-L-methionine = N(3)-methylpseudouridine(1915) in 23S rRNA + S-adenosyl-L-homocysteine + H(+)</text>
        <dbReference type="Rhea" id="RHEA:42752"/>
        <dbReference type="Rhea" id="RHEA-COMP:10221"/>
        <dbReference type="Rhea" id="RHEA-COMP:10222"/>
        <dbReference type="ChEBI" id="CHEBI:15378"/>
        <dbReference type="ChEBI" id="CHEBI:57856"/>
        <dbReference type="ChEBI" id="CHEBI:59789"/>
        <dbReference type="ChEBI" id="CHEBI:65314"/>
        <dbReference type="ChEBI" id="CHEBI:74486"/>
        <dbReference type="EC" id="2.1.1.177"/>
    </reaction>
</comment>
<evidence type="ECO:0000256" key="2">
    <source>
        <dbReference type="ARBA" id="ARBA00022603"/>
    </source>
</evidence>
<keyword evidence="4 6" id="KW-0949">S-adenosyl-L-methionine</keyword>
<dbReference type="PIRSF" id="PIRSF004505">
    <property type="entry name" value="MT_bac"/>
    <property type="match status" value="1"/>
</dbReference>
<evidence type="ECO:0000256" key="1">
    <source>
        <dbReference type="ARBA" id="ARBA00022552"/>
    </source>
</evidence>
<keyword evidence="3 6" id="KW-0808">Transferase</keyword>
<dbReference type="EMBL" id="QXQA01000008">
    <property type="protein sequence ID" value="RIX52028.1"/>
    <property type="molecule type" value="Genomic_DNA"/>
</dbReference>
<organism evidence="7 8">
    <name type="scientific">Paenibacillus nanensis</name>
    <dbReference type="NCBI Taxonomy" id="393251"/>
    <lineage>
        <taxon>Bacteria</taxon>
        <taxon>Bacillati</taxon>
        <taxon>Bacillota</taxon>
        <taxon>Bacilli</taxon>
        <taxon>Bacillales</taxon>
        <taxon>Paenibacillaceae</taxon>
        <taxon>Paenibacillus</taxon>
    </lineage>
</organism>
<comment type="caution">
    <text evidence="6">Lacks conserved residue(s) required for the propagation of feature annotation.</text>
</comment>
<dbReference type="HAMAP" id="MF_00658">
    <property type="entry name" value="23SrRNA_methyltr_H"/>
    <property type="match status" value="1"/>
</dbReference>
<protein>
    <recommendedName>
        <fullName evidence="6">Ribosomal RNA large subunit methyltransferase H</fullName>
        <ecNumber evidence="6">2.1.1.177</ecNumber>
    </recommendedName>
    <alternativeName>
        <fullName evidence="6">23S rRNA (pseudouridine1915-N3)-methyltransferase</fullName>
    </alternativeName>
    <alternativeName>
        <fullName evidence="6">23S rRNA m3Psi1915 methyltransferase</fullName>
    </alternativeName>
    <alternativeName>
        <fullName evidence="6">rRNA (pseudouridine-N3-)-methyltransferase RlmH</fullName>
    </alternativeName>
</protein>
<dbReference type="RefSeq" id="WP_119600260.1">
    <property type="nucleotide sequence ID" value="NZ_QXQA01000008.1"/>
</dbReference>
<dbReference type="SUPFAM" id="SSF75217">
    <property type="entry name" value="alpha/beta knot"/>
    <property type="match status" value="1"/>
</dbReference>
<accession>A0A3A1UU24</accession>
<dbReference type="AlphaFoldDB" id="A0A3A1UU24"/>
<dbReference type="EC" id="2.1.1.177" evidence="6"/>
<dbReference type="GO" id="GO:0070038">
    <property type="term" value="F:rRNA (pseudouridine-N3-)-methyltransferase activity"/>
    <property type="evidence" value="ECO:0007669"/>
    <property type="project" value="UniProtKB-UniRule"/>
</dbReference>
<comment type="similarity">
    <text evidence="5 6">Belongs to the RNA methyltransferase RlmH family.</text>
</comment>
<evidence type="ECO:0000313" key="8">
    <source>
        <dbReference type="Proteomes" id="UP000266482"/>
    </source>
</evidence>
<comment type="subcellular location">
    <subcellularLocation>
        <location evidence="6">Cytoplasm</location>
    </subcellularLocation>
</comment>
<sequence>MHIQIVAVGKLKEDYLVKGIAEYAKRLGPYIKLTISEVPDEKAPEQLSASEEAQVKQREGERILAQIKPDTYIIAAAIQGELMTSEKLASHIEDLATYGRSQIAFVIGGSLGLSDEVLKRAHLKISFGRFTYPHQLLRLVLVEQVYRVVKIMRGEPYHK</sequence>
<gene>
    <name evidence="6 7" type="primary">rlmH</name>
    <name evidence="7" type="ORF">D3P08_13690</name>
</gene>
<evidence type="ECO:0000256" key="5">
    <source>
        <dbReference type="ARBA" id="ARBA00038303"/>
    </source>
</evidence>
<keyword evidence="2 6" id="KW-0489">Methyltransferase</keyword>
<dbReference type="InterPro" id="IPR029028">
    <property type="entry name" value="Alpha/beta_knot_MTases"/>
</dbReference>
<comment type="subunit">
    <text evidence="6">Homodimer.</text>
</comment>
<dbReference type="CDD" id="cd18081">
    <property type="entry name" value="RlmH-like"/>
    <property type="match status" value="1"/>
</dbReference>
<dbReference type="InterPro" id="IPR003742">
    <property type="entry name" value="RlmH-like"/>
</dbReference>
<feature type="binding site" evidence="6">
    <location>
        <position position="108"/>
    </location>
    <ligand>
        <name>S-adenosyl-L-methionine</name>
        <dbReference type="ChEBI" id="CHEBI:59789"/>
    </ligand>
</feature>
<dbReference type="Pfam" id="PF02590">
    <property type="entry name" value="SPOUT_MTase"/>
    <property type="match status" value="1"/>
</dbReference>
<keyword evidence="8" id="KW-1185">Reference proteome</keyword>
<dbReference type="GO" id="GO:0005737">
    <property type="term" value="C:cytoplasm"/>
    <property type="evidence" value="ECO:0007669"/>
    <property type="project" value="UniProtKB-SubCell"/>
</dbReference>
<dbReference type="OrthoDB" id="9806643at2"/>
<dbReference type="NCBIfam" id="NF000985">
    <property type="entry name" value="PRK00103.1-3"/>
    <property type="match status" value="1"/>
</dbReference>
<dbReference type="Gene3D" id="3.40.1280.10">
    <property type="match status" value="1"/>
</dbReference>
<proteinExistence type="inferred from homology"/>
<dbReference type="Proteomes" id="UP000266482">
    <property type="component" value="Unassembled WGS sequence"/>
</dbReference>
<dbReference type="NCBIfam" id="TIGR00246">
    <property type="entry name" value="tRNA_RlmH_YbeA"/>
    <property type="match status" value="1"/>
</dbReference>
<evidence type="ECO:0000313" key="7">
    <source>
        <dbReference type="EMBL" id="RIX52028.1"/>
    </source>
</evidence>
<comment type="function">
    <text evidence="6">Specifically methylates the pseudouridine at position 1915 (m3Psi1915) in 23S rRNA.</text>
</comment>
<dbReference type="InterPro" id="IPR029026">
    <property type="entry name" value="tRNA_m1G_MTases_N"/>
</dbReference>
<dbReference type="PANTHER" id="PTHR33603:SF1">
    <property type="entry name" value="RIBOSOMAL RNA LARGE SUBUNIT METHYLTRANSFERASE H"/>
    <property type="match status" value="1"/>
</dbReference>
<keyword evidence="6" id="KW-0963">Cytoplasm</keyword>
<evidence type="ECO:0000256" key="6">
    <source>
        <dbReference type="HAMAP-Rule" id="MF_00658"/>
    </source>
</evidence>
<comment type="caution">
    <text evidence="7">The sequence shown here is derived from an EMBL/GenBank/DDBJ whole genome shotgun (WGS) entry which is preliminary data.</text>
</comment>
<keyword evidence="1 6" id="KW-0698">rRNA processing</keyword>
<evidence type="ECO:0000256" key="3">
    <source>
        <dbReference type="ARBA" id="ARBA00022679"/>
    </source>
</evidence>
<evidence type="ECO:0000256" key="4">
    <source>
        <dbReference type="ARBA" id="ARBA00022691"/>
    </source>
</evidence>